<protein>
    <submittedName>
        <fullName evidence="7">Thiamine pyrophosphate-binding protein</fullName>
    </submittedName>
</protein>
<dbReference type="InterPro" id="IPR012000">
    <property type="entry name" value="Thiamin_PyroP_enz_cen_dom"/>
</dbReference>
<evidence type="ECO:0000259" key="4">
    <source>
        <dbReference type="Pfam" id="PF00205"/>
    </source>
</evidence>
<feature type="domain" description="Thiamine pyrophosphate enzyme central" evidence="4">
    <location>
        <begin position="218"/>
        <end position="351"/>
    </location>
</feature>
<comment type="caution">
    <text evidence="7">The sequence shown here is derived from an EMBL/GenBank/DDBJ whole genome shotgun (WGS) entry which is preliminary data.</text>
</comment>
<dbReference type="InterPro" id="IPR029061">
    <property type="entry name" value="THDP-binding"/>
</dbReference>
<dbReference type="InterPro" id="IPR012001">
    <property type="entry name" value="Thiamin_PyroP_enz_TPP-bd_dom"/>
</dbReference>
<dbReference type="CDD" id="cd07035">
    <property type="entry name" value="TPP_PYR_POX_like"/>
    <property type="match status" value="1"/>
</dbReference>
<dbReference type="SUPFAM" id="SSF52467">
    <property type="entry name" value="DHS-like NAD/FAD-binding domain"/>
    <property type="match status" value="1"/>
</dbReference>
<evidence type="ECO:0000256" key="2">
    <source>
        <dbReference type="ARBA" id="ARBA00023052"/>
    </source>
</evidence>
<dbReference type="Proteomes" id="UP001595681">
    <property type="component" value="Unassembled WGS sequence"/>
</dbReference>
<dbReference type="InterPro" id="IPR029035">
    <property type="entry name" value="DHS-like_NAD/FAD-binding_dom"/>
</dbReference>
<dbReference type="CDD" id="cd00568">
    <property type="entry name" value="TPP_enzymes"/>
    <property type="match status" value="1"/>
</dbReference>
<comment type="similarity">
    <text evidence="1 3">Belongs to the TPP enzyme family.</text>
</comment>
<keyword evidence="2 3" id="KW-0786">Thiamine pyrophosphate</keyword>
<gene>
    <name evidence="7" type="ORF">ACFOKF_18380</name>
</gene>
<dbReference type="Gene3D" id="3.40.50.970">
    <property type="match status" value="2"/>
</dbReference>
<dbReference type="InterPro" id="IPR011766">
    <property type="entry name" value="TPP_enzyme_TPP-bd"/>
</dbReference>
<sequence length="619" mass="66558">MTKMRVADLIARLLVEHGITDCFMLTGGGAMHLNDAFGREKGLKKVFTHHEQAAAIAAESYCRLSGRPAAVNVTTGPGGVNALNGVYGAYVDSIGMVVVSGQVKRETCAPNYPLPLRQLGDQEVDIVSMVRGITKYAVVLNDPLDARKVVEKALHLCRRGRPGPVWIDVPIDVQAAPVDFDALEPFDPASLDEDANEAANNQAELNLLEGDALTAEVEALLAELCAAQRPVVLAGAGVRISGQHDQFLSFVERLGIPVVTGWNAHDAIPNSHPLYIGRPGTVGDRGGNFAVQTADYVLVLGSRLNIRQISYNWQSFARNAKVAMVEIDRAELDKPTLSLHRPVHADLRAFFAAAAALPLPDADQADARAAFLARSRERAARYPVVLPEYWETQGVINPYVFGELLFNELEEDDIIVSGDGTACVTMFQAANLKPGQRLYTNSGCASMGYDLPAAIGAFHAAGGRRIICLAGDGSIMMNLQELQTIVGQALPVKIFVLNNDGYHSIRQSQQNHFPDNIVGCGPDSGLSFPDFAKLASGFGLASRNVATHGDLSAAIRATLDAEGPQLCEVMIDKRQEFAPKLSSRRLEDGTMVSPTLEDLSPFLPRDELAEAMEPCGIAS</sequence>
<evidence type="ECO:0000259" key="6">
    <source>
        <dbReference type="Pfam" id="PF02776"/>
    </source>
</evidence>
<evidence type="ECO:0000259" key="5">
    <source>
        <dbReference type="Pfam" id="PF02775"/>
    </source>
</evidence>
<dbReference type="RefSeq" id="WP_380797494.1">
    <property type="nucleotide sequence ID" value="NZ_JBHRVU010000004.1"/>
</dbReference>
<dbReference type="Pfam" id="PF02775">
    <property type="entry name" value="TPP_enzyme_C"/>
    <property type="match status" value="1"/>
</dbReference>
<evidence type="ECO:0000313" key="7">
    <source>
        <dbReference type="EMBL" id="MFC3443140.1"/>
    </source>
</evidence>
<dbReference type="Pfam" id="PF00205">
    <property type="entry name" value="TPP_enzyme_M"/>
    <property type="match status" value="1"/>
</dbReference>
<evidence type="ECO:0000256" key="3">
    <source>
        <dbReference type="RuleBase" id="RU362132"/>
    </source>
</evidence>
<keyword evidence="8" id="KW-1185">Reference proteome</keyword>
<reference evidence="8" key="1">
    <citation type="journal article" date="2019" name="Int. J. Syst. Evol. Microbiol.">
        <title>The Global Catalogue of Microorganisms (GCM) 10K type strain sequencing project: providing services to taxonomists for standard genome sequencing and annotation.</title>
        <authorList>
            <consortium name="The Broad Institute Genomics Platform"/>
            <consortium name="The Broad Institute Genome Sequencing Center for Infectious Disease"/>
            <person name="Wu L."/>
            <person name="Ma J."/>
        </authorList>
    </citation>
    <scope>NUCLEOTIDE SEQUENCE [LARGE SCALE GENOMIC DNA]</scope>
    <source>
        <strain evidence="8">CCM 7491</strain>
    </source>
</reference>
<accession>A0ABV7NJJ3</accession>
<dbReference type="PANTHER" id="PTHR18968:SF142">
    <property type="entry name" value="ACETOLACTATE SYNTHASE"/>
    <property type="match status" value="1"/>
</dbReference>
<evidence type="ECO:0000256" key="1">
    <source>
        <dbReference type="ARBA" id="ARBA00007812"/>
    </source>
</evidence>
<name>A0ABV7NJJ3_9SPHN</name>
<feature type="domain" description="Thiamine pyrophosphate enzyme TPP-binding" evidence="5">
    <location>
        <begin position="420"/>
        <end position="569"/>
    </location>
</feature>
<dbReference type="Pfam" id="PF02776">
    <property type="entry name" value="TPP_enzyme_N"/>
    <property type="match status" value="1"/>
</dbReference>
<proteinExistence type="inferred from homology"/>
<dbReference type="PANTHER" id="PTHR18968">
    <property type="entry name" value="THIAMINE PYROPHOSPHATE ENZYMES"/>
    <property type="match status" value="1"/>
</dbReference>
<dbReference type="EMBL" id="JBHRVU010000004">
    <property type="protein sequence ID" value="MFC3443140.1"/>
    <property type="molecule type" value="Genomic_DNA"/>
</dbReference>
<evidence type="ECO:0000313" key="8">
    <source>
        <dbReference type="Proteomes" id="UP001595681"/>
    </source>
</evidence>
<dbReference type="InterPro" id="IPR045229">
    <property type="entry name" value="TPP_enz"/>
</dbReference>
<feature type="domain" description="Thiamine pyrophosphate enzyme N-terminal TPP-binding" evidence="6">
    <location>
        <begin position="4"/>
        <end position="125"/>
    </location>
</feature>
<organism evidence="7 8">
    <name type="scientific">Sphingobium rhizovicinum</name>
    <dbReference type="NCBI Taxonomy" id="432308"/>
    <lineage>
        <taxon>Bacteria</taxon>
        <taxon>Pseudomonadati</taxon>
        <taxon>Pseudomonadota</taxon>
        <taxon>Alphaproteobacteria</taxon>
        <taxon>Sphingomonadales</taxon>
        <taxon>Sphingomonadaceae</taxon>
        <taxon>Sphingobium</taxon>
    </lineage>
</organism>
<dbReference type="Gene3D" id="3.40.50.1220">
    <property type="entry name" value="TPP-binding domain"/>
    <property type="match status" value="1"/>
</dbReference>
<dbReference type="SUPFAM" id="SSF52518">
    <property type="entry name" value="Thiamin diphosphate-binding fold (THDP-binding)"/>
    <property type="match status" value="2"/>
</dbReference>